<evidence type="ECO:0000259" key="3">
    <source>
        <dbReference type="Pfam" id="PF13226"/>
    </source>
</evidence>
<dbReference type="SMART" id="SM00028">
    <property type="entry name" value="TPR"/>
    <property type="match status" value="2"/>
</dbReference>
<dbReference type="AlphaFoldDB" id="A0A7G8Q518"/>
<reference evidence="4 5" key="1">
    <citation type="submission" date="2020-08" db="EMBL/GenBank/DDBJ databases">
        <title>Dyella sp. G9 isolated from forest soil.</title>
        <authorList>
            <person name="Fu J."/>
            <person name="Qiu L."/>
        </authorList>
    </citation>
    <scope>NUCLEOTIDE SEQUENCE [LARGE SCALE GENOMIC DNA]</scope>
    <source>
        <strain evidence="4 5">G9</strain>
    </source>
</reference>
<feature type="domain" description="DUF4034" evidence="3">
    <location>
        <begin position="115"/>
        <end position="246"/>
    </location>
</feature>
<dbReference type="Proteomes" id="UP000515873">
    <property type="component" value="Chromosome"/>
</dbReference>
<sequence>MKHEWPRLAAVVALRAAVVVAAFPFAAEATDTHAAAAGAAMAASTDAGALDGSKAHSAERERTYAFLAAVKQAEAMADPLQRCLKYPDPPGSHWPVAAVEAYCRYRTQPLAPYDEVRTLLQRGEFAEVERRLAALLQDKLTKPELRNVMDHTFDNWFNRPDLELRPLLENWKQAVPKSAFAYAASGVSYVAMAAHARGAGYIEDTPASNLESMDRLIRLADADLRRAIELDARVTPSYSAMVRAARYGMGDVYLQQTTQAALRADPANFAFYDTLMWAVQPKWGGSLEQMRALGKLAVKHAGQNPVLLLLPEKELGYAADLDGDSCTTPGQFEHYSVIFDQPAVASQLLKAGTQAAQCNRIELSVVYYSESLRFNPDDNDTRISRANELNDFDESAWALKEVDGVVRQNPHAWRFVFSRGYANENLNNYEAAEKDYLAALALDPGNQEIYGQLAKLYLEGTHDWEKLWKLDERMVELFPQEPYVWLLRATVQQYQPRAGLKETADYFEAHFDKSPELHQQLLKMRAAQALQEGKARTSAKAAGK</sequence>
<feature type="repeat" description="TPR" evidence="1">
    <location>
        <begin position="413"/>
        <end position="446"/>
    </location>
</feature>
<evidence type="ECO:0000256" key="1">
    <source>
        <dbReference type="PROSITE-ProRule" id="PRU00339"/>
    </source>
</evidence>
<protein>
    <submittedName>
        <fullName evidence="4">DUF4034 domain-containing protein</fullName>
    </submittedName>
</protein>
<name>A0A7G8Q518_9GAMM</name>
<keyword evidence="5" id="KW-1185">Reference proteome</keyword>
<feature type="signal peptide" evidence="2">
    <location>
        <begin position="1"/>
        <end position="29"/>
    </location>
</feature>
<evidence type="ECO:0000313" key="4">
    <source>
        <dbReference type="EMBL" id="QNK01876.1"/>
    </source>
</evidence>
<dbReference type="InterPro" id="IPR011990">
    <property type="entry name" value="TPR-like_helical_dom_sf"/>
</dbReference>
<dbReference type="Pfam" id="PF13226">
    <property type="entry name" value="DUF4034"/>
    <property type="match status" value="1"/>
</dbReference>
<keyword evidence="1" id="KW-0802">TPR repeat</keyword>
<dbReference type="RefSeq" id="WP_187057334.1">
    <property type="nucleotide sequence ID" value="NZ_CP060412.1"/>
</dbReference>
<evidence type="ECO:0000256" key="2">
    <source>
        <dbReference type="SAM" id="SignalP"/>
    </source>
</evidence>
<dbReference type="SUPFAM" id="SSF48452">
    <property type="entry name" value="TPR-like"/>
    <property type="match status" value="1"/>
</dbReference>
<dbReference type="InterPro" id="IPR025115">
    <property type="entry name" value="DUF4034"/>
</dbReference>
<gene>
    <name evidence="4" type="ORF">H8F01_01490</name>
</gene>
<dbReference type="EMBL" id="CP060412">
    <property type="protein sequence ID" value="QNK01876.1"/>
    <property type="molecule type" value="Genomic_DNA"/>
</dbReference>
<dbReference type="InterPro" id="IPR019734">
    <property type="entry name" value="TPR_rpt"/>
</dbReference>
<organism evidence="4 5">
    <name type="scientific">Dyella telluris</name>
    <dbReference type="NCBI Taxonomy" id="2763498"/>
    <lineage>
        <taxon>Bacteria</taxon>
        <taxon>Pseudomonadati</taxon>
        <taxon>Pseudomonadota</taxon>
        <taxon>Gammaproteobacteria</taxon>
        <taxon>Lysobacterales</taxon>
        <taxon>Rhodanobacteraceae</taxon>
        <taxon>Dyella</taxon>
    </lineage>
</organism>
<proteinExistence type="predicted"/>
<dbReference type="PROSITE" id="PS50005">
    <property type="entry name" value="TPR"/>
    <property type="match status" value="1"/>
</dbReference>
<evidence type="ECO:0000313" key="5">
    <source>
        <dbReference type="Proteomes" id="UP000515873"/>
    </source>
</evidence>
<accession>A0A7G8Q518</accession>
<dbReference type="Gene3D" id="1.25.40.10">
    <property type="entry name" value="Tetratricopeptide repeat domain"/>
    <property type="match status" value="1"/>
</dbReference>
<feature type="chain" id="PRO_5028980615" evidence="2">
    <location>
        <begin position="30"/>
        <end position="544"/>
    </location>
</feature>
<keyword evidence="2" id="KW-0732">Signal</keyword>
<dbReference type="KEGG" id="dtl:H8F01_01490"/>